<sequence>MLPSKLLAIFHSSSLPKKKKNSYQNAVGYVVIVLIVNSEIDIYFKMHRCSVRKYCFDLAYWYFAIVGRGAKSPRLPAPTIFDEPPTERQNNDVPRLSSPRACRSFQQSTQFLYSGITGGRPAIKREPVTAMHEETTWNGYKMLENANCTKPALYCLPILSLITYLFSTNTVVLVSTKQTTSQSSLGTKPEKNPRTPSVL</sequence>
<protein>
    <submittedName>
        <fullName evidence="2">Uncharacterized protein</fullName>
    </submittedName>
</protein>
<accession>A0A034W813</accession>
<proteinExistence type="predicted"/>
<name>A0A034W813_BACDO</name>
<evidence type="ECO:0000256" key="1">
    <source>
        <dbReference type="SAM" id="MobiDB-lite"/>
    </source>
</evidence>
<feature type="region of interest" description="Disordered" evidence="1">
    <location>
        <begin position="177"/>
        <end position="199"/>
    </location>
</feature>
<dbReference type="EMBL" id="GAKP01007266">
    <property type="protein sequence ID" value="JAC51686.1"/>
    <property type="molecule type" value="Transcribed_RNA"/>
</dbReference>
<reference evidence="2" key="1">
    <citation type="journal article" date="2014" name="BMC Genomics">
        <title>Characterizing the developmental transcriptome of the oriental fruit fly, Bactrocera dorsalis (Diptera: Tephritidae) through comparative genomic analysis with Drosophila melanogaster utilizing modENCODE datasets.</title>
        <authorList>
            <person name="Geib S.M."/>
            <person name="Calla B."/>
            <person name="Hall B."/>
            <person name="Hou S."/>
            <person name="Manoukis N.C."/>
        </authorList>
    </citation>
    <scope>NUCLEOTIDE SEQUENCE</scope>
    <source>
        <strain evidence="2">Punador</strain>
    </source>
</reference>
<organism evidence="2">
    <name type="scientific">Bactrocera dorsalis</name>
    <name type="common">Oriental fruit fly</name>
    <name type="synonym">Dacus dorsalis</name>
    <dbReference type="NCBI Taxonomy" id="27457"/>
    <lineage>
        <taxon>Eukaryota</taxon>
        <taxon>Metazoa</taxon>
        <taxon>Ecdysozoa</taxon>
        <taxon>Arthropoda</taxon>
        <taxon>Hexapoda</taxon>
        <taxon>Insecta</taxon>
        <taxon>Pterygota</taxon>
        <taxon>Neoptera</taxon>
        <taxon>Endopterygota</taxon>
        <taxon>Diptera</taxon>
        <taxon>Brachycera</taxon>
        <taxon>Muscomorpha</taxon>
        <taxon>Tephritoidea</taxon>
        <taxon>Tephritidae</taxon>
        <taxon>Bactrocera</taxon>
        <taxon>Bactrocera</taxon>
    </lineage>
</organism>
<feature type="region of interest" description="Disordered" evidence="1">
    <location>
        <begin position="77"/>
        <end position="98"/>
    </location>
</feature>
<dbReference type="AlphaFoldDB" id="A0A034W813"/>
<evidence type="ECO:0000313" key="2">
    <source>
        <dbReference type="EMBL" id="JAC51686.1"/>
    </source>
</evidence>
<feature type="compositionally biased region" description="Polar residues" evidence="1">
    <location>
        <begin position="177"/>
        <end position="186"/>
    </location>
</feature>